<evidence type="ECO:0000313" key="14">
    <source>
        <dbReference type="EMBL" id="CAK9164798.1"/>
    </source>
</evidence>
<dbReference type="EC" id="2.4.-.-" evidence="13"/>
<dbReference type="InterPro" id="IPR005027">
    <property type="entry name" value="Glyco_trans_43"/>
</dbReference>
<dbReference type="CDD" id="cd00218">
    <property type="entry name" value="GlcAT-I"/>
    <property type="match status" value="1"/>
</dbReference>
<keyword evidence="5" id="KW-0812">Transmembrane</keyword>
<gene>
    <name evidence="14" type="ORF">ILEXP_LOCUS33947</name>
</gene>
<dbReference type="SUPFAM" id="SSF53448">
    <property type="entry name" value="Nucleotide-diphospho-sugar transferases"/>
    <property type="match status" value="1"/>
</dbReference>
<dbReference type="PANTHER" id="PTHR10896:SF59">
    <property type="entry name" value="BETA-1,4-XYLOSYLTRANSFERASE IRX9"/>
    <property type="match status" value="1"/>
</dbReference>
<dbReference type="GO" id="GO:0016757">
    <property type="term" value="F:glycosyltransferase activity"/>
    <property type="evidence" value="ECO:0007669"/>
    <property type="project" value="UniProtKB-KW"/>
</dbReference>
<dbReference type="GO" id="GO:0000139">
    <property type="term" value="C:Golgi membrane"/>
    <property type="evidence" value="ECO:0007669"/>
    <property type="project" value="UniProtKB-SubCell"/>
</dbReference>
<comment type="similarity">
    <text evidence="2 13">Belongs to the glycosyltransferase 43 family.</text>
</comment>
<feature type="site" description="Interaction with galactose moiety of substrate glycoprotein" evidence="12">
    <location>
        <position position="219"/>
    </location>
</feature>
<sequence>MGFFTGFAPTGKSSIFSTHVAASNKSEFSPQPVEMLHQTTTQNENFNRSLLDQEQLTIPTRPNDEEPAKILEEEKEQSELVPRRLVIIVTPTSMKDQLRGVLLWRLANTLKLVPPPLLWVVVEQQSDSSEVSEILRKTGIMYRHLVFKENFTDIQVEMDHQRNVALNHIEHHRLSGIVHFAGLSNVYDLSFFDEIRAIEVFGTWPMAFLSANSRTVKIEGPVCDSSEVIGWHLKKLNNLTETDTRSPVHISSFAFNSSILWDPERWGRASSVQDSSQNSLKFVKKEVLDEETKLKGIPSEGCSKVMLWNLNIPSRTTADNELQVTLPNSIQR</sequence>
<evidence type="ECO:0000256" key="5">
    <source>
        <dbReference type="ARBA" id="ARBA00022692"/>
    </source>
</evidence>
<dbReference type="PANTHER" id="PTHR10896">
    <property type="entry name" value="GALACTOSYLGALACTOSYLXYLOSYLPROTEIN 3-BETA-GLUCURONOSYLTRANSFERASE BETA-1,3-GLUCURONYLTRANSFERASE"/>
    <property type="match status" value="1"/>
</dbReference>
<accession>A0ABC8T6A5</accession>
<evidence type="ECO:0000313" key="15">
    <source>
        <dbReference type="Proteomes" id="UP001642360"/>
    </source>
</evidence>
<reference evidence="14 15" key="1">
    <citation type="submission" date="2024-02" db="EMBL/GenBank/DDBJ databases">
        <authorList>
            <person name="Vignale AGUSTIN F."/>
            <person name="Sosa J E."/>
            <person name="Modenutti C."/>
        </authorList>
    </citation>
    <scope>NUCLEOTIDE SEQUENCE [LARGE SCALE GENOMIC DNA]</scope>
</reference>
<comment type="subcellular location">
    <subcellularLocation>
        <location evidence="1 13">Golgi apparatus membrane</location>
        <topology evidence="1 13">Single-pass type II membrane protein</topology>
    </subcellularLocation>
</comment>
<dbReference type="Gene3D" id="3.90.550.10">
    <property type="entry name" value="Spore Coat Polysaccharide Biosynthesis Protein SpsA, Chain A"/>
    <property type="match status" value="1"/>
</dbReference>
<protein>
    <recommendedName>
        <fullName evidence="13">Glycosyltransferases</fullName>
        <ecNumber evidence="13">2.4.-.-</ecNumber>
    </recommendedName>
</protein>
<evidence type="ECO:0000256" key="4">
    <source>
        <dbReference type="ARBA" id="ARBA00022679"/>
    </source>
</evidence>
<comment type="function">
    <text evidence="13">Involved in the synthesis of glucuronoxylan hemicellulose in secondary cell walls.</text>
</comment>
<keyword evidence="10" id="KW-0325">Glycoprotein</keyword>
<evidence type="ECO:0000256" key="9">
    <source>
        <dbReference type="ARBA" id="ARBA00023136"/>
    </source>
</evidence>
<dbReference type="Proteomes" id="UP001642360">
    <property type="component" value="Unassembled WGS sequence"/>
</dbReference>
<keyword evidence="6 13" id="KW-0735">Signal-anchor</keyword>
<organism evidence="14 15">
    <name type="scientific">Ilex paraguariensis</name>
    <name type="common">yerba mate</name>
    <dbReference type="NCBI Taxonomy" id="185542"/>
    <lineage>
        <taxon>Eukaryota</taxon>
        <taxon>Viridiplantae</taxon>
        <taxon>Streptophyta</taxon>
        <taxon>Embryophyta</taxon>
        <taxon>Tracheophyta</taxon>
        <taxon>Spermatophyta</taxon>
        <taxon>Magnoliopsida</taxon>
        <taxon>eudicotyledons</taxon>
        <taxon>Gunneridae</taxon>
        <taxon>Pentapetalae</taxon>
        <taxon>asterids</taxon>
        <taxon>campanulids</taxon>
        <taxon>Aquifoliales</taxon>
        <taxon>Aquifoliaceae</taxon>
        <taxon>Ilex</taxon>
    </lineage>
</organism>
<keyword evidence="9" id="KW-0472">Membrane</keyword>
<dbReference type="AlphaFoldDB" id="A0ABC8T6A5"/>
<evidence type="ECO:0000256" key="1">
    <source>
        <dbReference type="ARBA" id="ARBA00004323"/>
    </source>
</evidence>
<evidence type="ECO:0000256" key="12">
    <source>
        <dbReference type="PIRSR" id="PIRSR605027-4"/>
    </source>
</evidence>
<dbReference type="EMBL" id="CAUOFW020004280">
    <property type="protein sequence ID" value="CAK9164798.1"/>
    <property type="molecule type" value="Genomic_DNA"/>
</dbReference>
<dbReference type="FunFam" id="3.90.550.10:FF:000084">
    <property type="entry name" value="Glycosyltransferases"/>
    <property type="match status" value="1"/>
</dbReference>
<evidence type="ECO:0000256" key="10">
    <source>
        <dbReference type="ARBA" id="ARBA00023180"/>
    </source>
</evidence>
<evidence type="ECO:0000256" key="11">
    <source>
        <dbReference type="ARBA" id="ARBA00023316"/>
    </source>
</evidence>
<evidence type="ECO:0000256" key="2">
    <source>
        <dbReference type="ARBA" id="ARBA00007706"/>
    </source>
</evidence>
<comment type="caution">
    <text evidence="14">The sequence shown here is derived from an EMBL/GenBank/DDBJ whole genome shotgun (WGS) entry which is preliminary data.</text>
</comment>
<dbReference type="GO" id="GO:0071555">
    <property type="term" value="P:cell wall organization"/>
    <property type="evidence" value="ECO:0007669"/>
    <property type="project" value="UniProtKB-KW"/>
</dbReference>
<evidence type="ECO:0000256" key="13">
    <source>
        <dbReference type="RuleBase" id="RU363127"/>
    </source>
</evidence>
<evidence type="ECO:0000256" key="3">
    <source>
        <dbReference type="ARBA" id="ARBA00022676"/>
    </source>
</evidence>
<name>A0ABC8T6A5_9AQUA</name>
<dbReference type="GO" id="GO:0045492">
    <property type="term" value="P:xylan biosynthetic process"/>
    <property type="evidence" value="ECO:0007669"/>
    <property type="project" value="UniProtKB-ARBA"/>
</dbReference>
<keyword evidence="15" id="KW-1185">Reference proteome</keyword>
<keyword evidence="4 13" id="KW-0808">Transferase</keyword>
<evidence type="ECO:0000256" key="8">
    <source>
        <dbReference type="ARBA" id="ARBA00023034"/>
    </source>
</evidence>
<keyword evidence="11 13" id="KW-0961">Cell wall biogenesis/degradation</keyword>
<keyword evidence="7" id="KW-1133">Transmembrane helix</keyword>
<evidence type="ECO:0000256" key="7">
    <source>
        <dbReference type="ARBA" id="ARBA00022989"/>
    </source>
</evidence>
<keyword evidence="3" id="KW-0328">Glycosyltransferase</keyword>
<proteinExistence type="inferred from homology"/>
<keyword evidence="8 13" id="KW-0333">Golgi apparatus</keyword>
<evidence type="ECO:0000256" key="6">
    <source>
        <dbReference type="ARBA" id="ARBA00022968"/>
    </source>
</evidence>
<dbReference type="InterPro" id="IPR029044">
    <property type="entry name" value="Nucleotide-diphossugar_trans"/>
</dbReference>
<dbReference type="Pfam" id="PF03360">
    <property type="entry name" value="Glyco_transf_43"/>
    <property type="match status" value="1"/>
</dbReference>